<dbReference type="EMBL" id="LRTT01000001">
    <property type="protein sequence ID" value="RFD77578.1"/>
    <property type="molecule type" value="Genomic_DNA"/>
</dbReference>
<comment type="caution">
    <text evidence="1">The sequence shown here is derived from an EMBL/GenBank/DDBJ whole genome shotgun (WGS) entry which is preliminary data.</text>
</comment>
<dbReference type="InterPro" id="IPR008900">
    <property type="entry name" value="Zot_N"/>
</dbReference>
<dbReference type="RefSeq" id="WP_018639282.1">
    <property type="nucleotide sequence ID" value="NZ_CP083171.1"/>
</dbReference>
<dbReference type="Gene3D" id="3.40.50.300">
    <property type="entry name" value="P-loop containing nucleotide triphosphate hydrolases"/>
    <property type="match status" value="1"/>
</dbReference>
<accession>A0A3A1XEQ1</accession>
<sequence length="232" mass="26711">MKIDFESFRHKSPKAFTGFPTGTRVYKGFQGSGKTLSMVHYALKILKDYPDCICYSNIIINHPRVNLFFTNDELENILNMTVGDKGLLLLLDEAHLFFNKKRGISLDFLAAISQQRKNRFHIVMSSQIWEELDISLRKQVKTIVNCHSLLRTIIVNDVSDGETLSYDKLQGAYVAKKLYTYVFHMTKRETSLYDTYQRIARNDEYSHTSTRSTDSSSSAIQINLPKHALLRA</sequence>
<proteinExistence type="predicted"/>
<dbReference type="InterPro" id="IPR027417">
    <property type="entry name" value="P-loop_NTPase"/>
</dbReference>
<reference evidence="1 2" key="1">
    <citation type="submission" date="2016-02" db="EMBL/GenBank/DDBJ databases">
        <title>Gardnerella vaginalis Subgroups Defined by cpn60 Sequencing and Sialidase Activity in Isolates from Canada, Belgium and Kenya.</title>
        <authorList>
            <person name="Schellenberg J."/>
            <person name="Paramel Jayaprakash T."/>
            <person name="Withana Gamage N."/>
            <person name="Patterson M.H."/>
            <person name="Vaneechoutte M."/>
            <person name="Hill J.E."/>
        </authorList>
    </citation>
    <scope>NUCLEOTIDE SEQUENCE [LARGE SCALE GENOMIC DNA]</scope>
    <source>
        <strain evidence="1 2">N144</strain>
    </source>
</reference>
<evidence type="ECO:0000313" key="1">
    <source>
        <dbReference type="EMBL" id="RFD77578.1"/>
    </source>
</evidence>
<dbReference type="SUPFAM" id="SSF52540">
    <property type="entry name" value="P-loop containing nucleoside triphosphate hydrolases"/>
    <property type="match status" value="1"/>
</dbReference>
<gene>
    <name evidence="1" type="ORF">AXE73_03025</name>
</gene>
<organism evidence="1 2">
    <name type="scientific">Gardnerella vaginalis</name>
    <dbReference type="NCBI Taxonomy" id="2702"/>
    <lineage>
        <taxon>Bacteria</taxon>
        <taxon>Bacillati</taxon>
        <taxon>Actinomycetota</taxon>
        <taxon>Actinomycetes</taxon>
        <taxon>Bifidobacteriales</taxon>
        <taxon>Bifidobacteriaceae</taxon>
        <taxon>Gardnerella</taxon>
    </lineage>
</organism>
<name>A0A3A1XEQ1_GARVA</name>
<evidence type="ECO:0000313" key="2">
    <source>
        <dbReference type="Proteomes" id="UP000258533"/>
    </source>
</evidence>
<dbReference type="AlphaFoldDB" id="A0A3A1XEQ1"/>
<protein>
    <submittedName>
        <fullName evidence="1">Uncharacterized protein</fullName>
    </submittedName>
</protein>
<dbReference type="Pfam" id="PF05707">
    <property type="entry name" value="Zot"/>
    <property type="match status" value="1"/>
</dbReference>
<dbReference type="Proteomes" id="UP000258533">
    <property type="component" value="Unassembled WGS sequence"/>
</dbReference>